<accession>A0A543KTH4</accession>
<dbReference type="Proteomes" id="UP000316993">
    <property type="component" value="Unassembled WGS sequence"/>
</dbReference>
<sequence length="138" mass="14972">MAALDQPLGKRSIHVIGVSWEPIRERMGEIAGYLPWTAIAQNLLHLVHGTQNRRMFVHMALCGRKPGGVHPAPLLLEMLDGMCFESGKAPRKIDIFRCLKGRHARDKFAMGAIHVTVPKQVAIGPSHGIAAALSNGPG</sequence>
<reference evidence="1 2" key="1">
    <citation type="submission" date="2019-06" db="EMBL/GenBank/DDBJ databases">
        <title>Genomic Encyclopedia of Archaeal and Bacterial Type Strains, Phase II (KMG-II): from individual species to whole genera.</title>
        <authorList>
            <person name="Goeker M."/>
        </authorList>
    </citation>
    <scope>NUCLEOTIDE SEQUENCE [LARGE SCALE GENOMIC DNA]</scope>
    <source>
        <strain evidence="1 2">DSM 7270</strain>
    </source>
</reference>
<gene>
    <name evidence="1" type="ORF">BDD18_4262</name>
</gene>
<evidence type="ECO:0000313" key="1">
    <source>
        <dbReference type="EMBL" id="TQM98378.1"/>
    </source>
</evidence>
<dbReference type="EMBL" id="VFPV01000005">
    <property type="protein sequence ID" value="TQM98378.1"/>
    <property type="molecule type" value="Genomic_DNA"/>
</dbReference>
<organism evidence="1 2">
    <name type="scientific">Acidovorax temperans</name>
    <dbReference type="NCBI Taxonomy" id="80878"/>
    <lineage>
        <taxon>Bacteria</taxon>
        <taxon>Pseudomonadati</taxon>
        <taxon>Pseudomonadota</taxon>
        <taxon>Betaproteobacteria</taxon>
        <taxon>Burkholderiales</taxon>
        <taxon>Comamonadaceae</taxon>
        <taxon>Acidovorax</taxon>
    </lineage>
</organism>
<comment type="caution">
    <text evidence="1">The sequence shown here is derived from an EMBL/GenBank/DDBJ whole genome shotgun (WGS) entry which is preliminary data.</text>
</comment>
<name>A0A543KTH4_9BURK</name>
<dbReference type="AlphaFoldDB" id="A0A543KTH4"/>
<protein>
    <submittedName>
        <fullName evidence="1">Uncharacterized protein</fullName>
    </submittedName>
</protein>
<evidence type="ECO:0000313" key="2">
    <source>
        <dbReference type="Proteomes" id="UP000316993"/>
    </source>
</evidence>
<proteinExistence type="predicted"/>